<dbReference type="Proteomes" id="UP000195607">
    <property type="component" value="Chromosome I"/>
</dbReference>
<dbReference type="PROSITE" id="PS50994">
    <property type="entry name" value="INTEGRASE"/>
    <property type="match status" value="1"/>
</dbReference>
<evidence type="ECO:0000313" key="3">
    <source>
        <dbReference type="Proteomes" id="UP000195607"/>
    </source>
</evidence>
<dbReference type="SUPFAM" id="SSF53098">
    <property type="entry name" value="Ribonuclease H-like"/>
    <property type="match status" value="1"/>
</dbReference>
<feature type="domain" description="Integrase catalytic" evidence="1">
    <location>
        <begin position="131"/>
        <end position="297"/>
    </location>
</feature>
<dbReference type="InterPro" id="IPR048020">
    <property type="entry name" value="Transpos_IS3"/>
</dbReference>
<dbReference type="Pfam" id="PF13276">
    <property type="entry name" value="HTH_21"/>
    <property type="match status" value="1"/>
</dbReference>
<dbReference type="GeneID" id="41589059"/>
<dbReference type="Pfam" id="PF00665">
    <property type="entry name" value="rve"/>
    <property type="match status" value="1"/>
</dbReference>
<dbReference type="PANTHER" id="PTHR46889:SF4">
    <property type="entry name" value="TRANSPOSASE INSO FOR INSERTION SEQUENCE ELEMENT IS911B-RELATED"/>
    <property type="match status" value="1"/>
</dbReference>
<sequence length="303" mass="35450">MNLANEYIGKGLGISHIADLLHIPRCSFYRNGVFSERQLLKRGRHNSLFTIKRDGNETIMVDNSIVVDEMEKLLSRGFVCYGYKKTAKQINRNGYEINRKKVRRLMSENNLLNHSYNKRKPVTRVVQSTVEVTGPDQVWEFDIKYVWIHGESRNAYLLAMIDCYTREVVGHYLGYHCTGNDVKETMASAFDRRGLENISGVRMRSDNGTQFICNTVENFLSMMNIPHERIHPATPKEDAHIESFNSILEREVIRRFEFDFFDETKSTIERFVDFYNNERLHTAIGYIAPRERNEKCMEKIQKA</sequence>
<dbReference type="InterPro" id="IPR050900">
    <property type="entry name" value="Transposase_IS3/IS150/IS904"/>
</dbReference>
<dbReference type="RefSeq" id="WP_148690175.1">
    <property type="nucleotide sequence ID" value="NZ_LT671858.1"/>
</dbReference>
<dbReference type="InterPro" id="IPR001584">
    <property type="entry name" value="Integrase_cat-core"/>
</dbReference>
<dbReference type="InterPro" id="IPR036397">
    <property type="entry name" value="RNaseH_sf"/>
</dbReference>
<dbReference type="PANTHER" id="PTHR46889">
    <property type="entry name" value="TRANSPOSASE INSF FOR INSERTION SEQUENCE IS3B-RELATED"/>
    <property type="match status" value="1"/>
</dbReference>
<dbReference type="Pfam" id="PF13333">
    <property type="entry name" value="rve_2"/>
    <property type="match status" value="1"/>
</dbReference>
<organism evidence="2 3">
    <name type="scientific">Cuniculiplasma divulgatum</name>
    <dbReference type="NCBI Taxonomy" id="1673428"/>
    <lineage>
        <taxon>Archaea</taxon>
        <taxon>Methanobacteriati</taxon>
        <taxon>Thermoplasmatota</taxon>
        <taxon>Thermoplasmata</taxon>
        <taxon>Thermoplasmatales</taxon>
        <taxon>Cuniculiplasmataceae</taxon>
        <taxon>Cuniculiplasma</taxon>
    </lineage>
</organism>
<proteinExistence type="predicted"/>
<dbReference type="InterPro" id="IPR025948">
    <property type="entry name" value="HTH-like_dom"/>
</dbReference>
<evidence type="ECO:0000259" key="1">
    <source>
        <dbReference type="PROSITE" id="PS50994"/>
    </source>
</evidence>
<dbReference type="InterPro" id="IPR012337">
    <property type="entry name" value="RNaseH-like_sf"/>
</dbReference>
<gene>
    <name evidence="2" type="ORF">CSP5_1818</name>
</gene>
<evidence type="ECO:0000313" key="2">
    <source>
        <dbReference type="EMBL" id="SIM84302.1"/>
    </source>
</evidence>
<reference evidence="2 3" key="1">
    <citation type="submission" date="2016-04" db="EMBL/GenBank/DDBJ databases">
        <authorList>
            <person name="Evans L.H."/>
            <person name="Alamgir A."/>
            <person name="Owens N."/>
            <person name="Weber N.D."/>
            <person name="Virtaneva K."/>
            <person name="Barbian K."/>
            <person name="Babar A."/>
            <person name="Rosenke K."/>
        </authorList>
    </citation>
    <scope>NUCLEOTIDE SEQUENCE [LARGE SCALE GENOMIC DNA]</scope>
    <source>
        <strain evidence="3">S5(T) (JCM 30642 \VKM B-2941)</strain>
    </source>
</reference>
<protein>
    <submittedName>
        <fullName evidence="2">IS3 family transposase OrfB</fullName>
    </submittedName>
</protein>
<accession>A0A1N5WG68</accession>
<dbReference type="EMBL" id="LT671858">
    <property type="protein sequence ID" value="SIM84302.1"/>
    <property type="molecule type" value="Genomic_DNA"/>
</dbReference>
<dbReference type="GO" id="GO:0003676">
    <property type="term" value="F:nucleic acid binding"/>
    <property type="evidence" value="ECO:0007669"/>
    <property type="project" value="InterPro"/>
</dbReference>
<dbReference type="AlphaFoldDB" id="A0A1N5WG68"/>
<name>A0A1N5WG68_9ARCH</name>
<dbReference type="Gene3D" id="3.30.420.10">
    <property type="entry name" value="Ribonuclease H-like superfamily/Ribonuclease H"/>
    <property type="match status" value="1"/>
</dbReference>
<dbReference type="GO" id="GO:0015074">
    <property type="term" value="P:DNA integration"/>
    <property type="evidence" value="ECO:0007669"/>
    <property type="project" value="InterPro"/>
</dbReference>
<dbReference type="NCBIfam" id="NF033516">
    <property type="entry name" value="transpos_IS3"/>
    <property type="match status" value="1"/>
</dbReference>